<keyword evidence="3" id="KW-1185">Reference proteome</keyword>
<reference evidence="3" key="1">
    <citation type="submission" date="2017-06" db="EMBL/GenBank/DDBJ databases">
        <authorList>
            <person name="Varghese N."/>
            <person name="Submissions S."/>
        </authorList>
    </citation>
    <scope>NUCLEOTIDE SEQUENCE [LARGE SCALE GENOMIC DNA]</scope>
    <source>
        <strain evidence="3">CIP 108523</strain>
    </source>
</reference>
<keyword evidence="1" id="KW-0732">Signal</keyword>
<protein>
    <recommendedName>
        <fullName evidence="4">Lipoprotein</fullName>
    </recommendedName>
</protein>
<proteinExistence type="predicted"/>
<feature type="chain" id="PRO_5013394323" description="Lipoprotein" evidence="1">
    <location>
        <begin position="18"/>
        <end position="139"/>
    </location>
</feature>
<evidence type="ECO:0008006" key="4">
    <source>
        <dbReference type="Google" id="ProtNLM"/>
    </source>
</evidence>
<accession>A0A239FBF8</accession>
<evidence type="ECO:0000313" key="3">
    <source>
        <dbReference type="Proteomes" id="UP000242915"/>
    </source>
</evidence>
<evidence type="ECO:0000256" key="1">
    <source>
        <dbReference type="SAM" id="SignalP"/>
    </source>
</evidence>
<dbReference type="RefSeq" id="WP_089360345.1">
    <property type="nucleotide sequence ID" value="NZ_FZOG01000003.1"/>
</dbReference>
<organism evidence="2 3">
    <name type="scientific">Pseudomonas segetis</name>
    <dbReference type="NCBI Taxonomy" id="298908"/>
    <lineage>
        <taxon>Bacteria</taxon>
        <taxon>Pseudomonadati</taxon>
        <taxon>Pseudomonadota</taxon>
        <taxon>Gammaproteobacteria</taxon>
        <taxon>Pseudomonadales</taxon>
        <taxon>Pseudomonadaceae</taxon>
        <taxon>Pseudomonas</taxon>
    </lineage>
</organism>
<dbReference type="Proteomes" id="UP000242915">
    <property type="component" value="Unassembled WGS sequence"/>
</dbReference>
<feature type="signal peptide" evidence="1">
    <location>
        <begin position="1"/>
        <end position="17"/>
    </location>
</feature>
<evidence type="ECO:0000313" key="2">
    <source>
        <dbReference type="EMBL" id="SNS53502.1"/>
    </source>
</evidence>
<name>A0A239FBF8_9PSED</name>
<gene>
    <name evidence="2" type="ORF">SAMN05216255_2503</name>
</gene>
<dbReference type="PROSITE" id="PS51257">
    <property type="entry name" value="PROKAR_LIPOPROTEIN"/>
    <property type="match status" value="1"/>
</dbReference>
<dbReference type="EMBL" id="FZOG01000003">
    <property type="protein sequence ID" value="SNS53502.1"/>
    <property type="molecule type" value="Genomic_DNA"/>
</dbReference>
<sequence length="139" mass="15542">MHRIALTACALALTACASELPQPSPDQAWVDLYASAGYLLMANKLDGKRLDDGRYFQVSPGAHDLEARFQFEVPGGGSLGGMSEPVQMTCELRYRYDNFEAGKRYQIQARPLMREAQGWLYDEQRNVVAKADVMRCGTF</sequence>
<dbReference type="AlphaFoldDB" id="A0A239FBF8"/>